<gene>
    <name evidence="2" type="ORF">CTA1_13373</name>
</gene>
<reference evidence="2 3" key="1">
    <citation type="journal article" date="2019" name="PLoS ONE">
        <title>Comparative genome analysis indicates high evolutionary potential of pathogenicity genes in Colletotrichum tanaceti.</title>
        <authorList>
            <person name="Lelwala R.V."/>
            <person name="Korhonen P.K."/>
            <person name="Young N.D."/>
            <person name="Scott J.B."/>
            <person name="Ades P.A."/>
            <person name="Gasser R.B."/>
            <person name="Taylor P.W.J."/>
        </authorList>
    </citation>
    <scope>NUCLEOTIDE SEQUENCE [LARGE SCALE GENOMIC DNA]</scope>
    <source>
        <strain evidence="2">BRIP57314</strain>
    </source>
</reference>
<comment type="caution">
    <text evidence="2">The sequence shown here is derived from an EMBL/GenBank/DDBJ whole genome shotgun (WGS) entry which is preliminary data.</text>
</comment>
<evidence type="ECO:0000313" key="2">
    <source>
        <dbReference type="EMBL" id="TKW59048.1"/>
    </source>
</evidence>
<feature type="compositionally biased region" description="Basic residues" evidence="1">
    <location>
        <begin position="204"/>
        <end position="221"/>
    </location>
</feature>
<keyword evidence="3" id="KW-1185">Reference proteome</keyword>
<feature type="region of interest" description="Disordered" evidence="1">
    <location>
        <begin position="141"/>
        <end position="266"/>
    </location>
</feature>
<dbReference type="EMBL" id="PJEX01000014">
    <property type="protein sequence ID" value="TKW59048.1"/>
    <property type="molecule type" value="Genomic_DNA"/>
</dbReference>
<protein>
    <submittedName>
        <fullName evidence="2">Uncharacterized protein</fullName>
    </submittedName>
</protein>
<accession>A0A4U6XT59</accession>
<organism evidence="2 3">
    <name type="scientific">Colletotrichum tanaceti</name>
    <dbReference type="NCBI Taxonomy" id="1306861"/>
    <lineage>
        <taxon>Eukaryota</taxon>
        <taxon>Fungi</taxon>
        <taxon>Dikarya</taxon>
        <taxon>Ascomycota</taxon>
        <taxon>Pezizomycotina</taxon>
        <taxon>Sordariomycetes</taxon>
        <taxon>Hypocreomycetidae</taxon>
        <taxon>Glomerellales</taxon>
        <taxon>Glomerellaceae</taxon>
        <taxon>Colletotrichum</taxon>
        <taxon>Colletotrichum destructivum species complex</taxon>
    </lineage>
</organism>
<sequence>MFSTSFRIPMLFWAIAIGSFMVVLFPLGSVAKTTVGGALAPVSVHSELAYSTARACAAGLPCAQWHLAVWCQRRISRPRGRPSVRLGQPINGCYCNTALAGSAASYIASCVSRGCSKVDNWSVDLYGSYCATANVAVDDTPATTTTTTTTTADGKASSPTASSVAKPPTDSRPGAGTDFGFRDKRNVLGGHVADSSSSSSGGGGRRRLRRRTEQIRKKRRNNAATAPTTVHAVAQQSAYGGDGNGHGGTPPFAPDAAASQKPWGYP</sequence>
<evidence type="ECO:0000313" key="3">
    <source>
        <dbReference type="Proteomes" id="UP000310108"/>
    </source>
</evidence>
<evidence type="ECO:0000256" key="1">
    <source>
        <dbReference type="SAM" id="MobiDB-lite"/>
    </source>
</evidence>
<feature type="compositionally biased region" description="Low complexity" evidence="1">
    <location>
        <begin position="223"/>
        <end position="234"/>
    </location>
</feature>
<dbReference type="Proteomes" id="UP000310108">
    <property type="component" value="Unassembled WGS sequence"/>
</dbReference>
<dbReference type="AlphaFoldDB" id="A0A4U6XT59"/>
<feature type="compositionally biased region" description="Low complexity" evidence="1">
    <location>
        <begin position="141"/>
        <end position="153"/>
    </location>
</feature>
<dbReference type="STRING" id="1306861.A0A4U6XT59"/>
<proteinExistence type="predicted"/>
<name>A0A4U6XT59_9PEZI</name>